<organism evidence="1">
    <name type="scientific">Octopus bimaculoides</name>
    <name type="common">California two-spotted octopus</name>
    <dbReference type="NCBI Taxonomy" id="37653"/>
    <lineage>
        <taxon>Eukaryota</taxon>
        <taxon>Metazoa</taxon>
        <taxon>Spiralia</taxon>
        <taxon>Lophotrochozoa</taxon>
        <taxon>Mollusca</taxon>
        <taxon>Cephalopoda</taxon>
        <taxon>Coleoidea</taxon>
        <taxon>Octopodiformes</taxon>
        <taxon>Octopoda</taxon>
        <taxon>Incirrata</taxon>
        <taxon>Octopodidae</taxon>
        <taxon>Octopus</taxon>
    </lineage>
</organism>
<gene>
    <name evidence="1" type="ORF">OCBIM_22028923mg</name>
</gene>
<protein>
    <submittedName>
        <fullName evidence="1">Uncharacterized protein</fullName>
    </submittedName>
</protein>
<proteinExistence type="predicted"/>
<dbReference type="EMBL" id="KQ416274">
    <property type="protein sequence ID" value="KOF97654.1"/>
    <property type="molecule type" value="Genomic_DNA"/>
</dbReference>
<sequence>MAVLVCKNCNVDHMTHWSKPMTWSFTCTYILLHKVTTTNFSVVNIILTGH</sequence>
<reference evidence="1" key="1">
    <citation type="submission" date="2015-07" db="EMBL/GenBank/DDBJ databases">
        <title>MeaNS - Measles Nucleotide Surveillance Program.</title>
        <authorList>
            <person name="Tran T."/>
            <person name="Druce J."/>
        </authorList>
    </citation>
    <scope>NUCLEOTIDE SEQUENCE</scope>
    <source>
        <strain evidence="1">UCB-OBI-ISO-001</strain>
        <tissue evidence="1">Gonad</tissue>
    </source>
</reference>
<evidence type="ECO:0000313" key="1">
    <source>
        <dbReference type="EMBL" id="KOF97654.1"/>
    </source>
</evidence>
<accession>A0A0L8I8D4</accession>
<name>A0A0L8I8D4_OCTBM</name>
<dbReference type="AlphaFoldDB" id="A0A0L8I8D4"/>